<dbReference type="GO" id="GO:1902201">
    <property type="term" value="P:negative regulation of bacterial-type flagellum-dependent cell motility"/>
    <property type="evidence" value="ECO:0007669"/>
    <property type="project" value="TreeGrafter"/>
</dbReference>
<dbReference type="Gene3D" id="3.30.70.270">
    <property type="match status" value="1"/>
</dbReference>
<dbReference type="Pfam" id="PF00990">
    <property type="entry name" value="GGDEF"/>
    <property type="match status" value="1"/>
</dbReference>
<dbReference type="SMART" id="SM00267">
    <property type="entry name" value="GGDEF"/>
    <property type="match status" value="1"/>
</dbReference>
<organism evidence="5 6">
    <name type="scientific">Zavarzinia aquatilis</name>
    <dbReference type="NCBI Taxonomy" id="2211142"/>
    <lineage>
        <taxon>Bacteria</taxon>
        <taxon>Pseudomonadati</taxon>
        <taxon>Pseudomonadota</taxon>
        <taxon>Alphaproteobacteria</taxon>
        <taxon>Rhodospirillales</taxon>
        <taxon>Zavarziniaceae</taxon>
        <taxon>Zavarzinia</taxon>
    </lineage>
</organism>
<protein>
    <recommendedName>
        <fullName evidence="1">diguanylate cyclase</fullName>
        <ecNumber evidence="1">2.7.7.65</ecNumber>
    </recommendedName>
</protein>
<reference evidence="5 6" key="1">
    <citation type="submission" date="2018-05" db="EMBL/GenBank/DDBJ databases">
        <title>Zavarzinia sp. HR-AS.</title>
        <authorList>
            <person name="Lee Y."/>
            <person name="Jeon C.O."/>
        </authorList>
    </citation>
    <scope>NUCLEOTIDE SEQUENCE [LARGE SCALE GENOMIC DNA]</scope>
    <source>
        <strain evidence="5 6">HR-AS</strain>
    </source>
</reference>
<keyword evidence="6" id="KW-1185">Reference proteome</keyword>
<dbReference type="CDD" id="cd01949">
    <property type="entry name" value="GGDEF"/>
    <property type="match status" value="1"/>
</dbReference>
<dbReference type="EMBL" id="QGLE01000006">
    <property type="protein sequence ID" value="PWR22625.1"/>
    <property type="molecule type" value="Genomic_DNA"/>
</dbReference>
<feature type="transmembrane region" description="Helical" evidence="3">
    <location>
        <begin position="224"/>
        <end position="245"/>
    </location>
</feature>
<feature type="transmembrane region" description="Helical" evidence="3">
    <location>
        <begin position="78"/>
        <end position="98"/>
    </location>
</feature>
<feature type="domain" description="GGDEF" evidence="4">
    <location>
        <begin position="323"/>
        <end position="458"/>
    </location>
</feature>
<dbReference type="PANTHER" id="PTHR45138">
    <property type="entry name" value="REGULATORY COMPONENTS OF SENSORY TRANSDUCTION SYSTEM"/>
    <property type="match status" value="1"/>
</dbReference>
<proteinExistence type="predicted"/>
<dbReference type="InterPro" id="IPR033424">
    <property type="entry name" value="MASE4"/>
</dbReference>
<evidence type="ECO:0000313" key="5">
    <source>
        <dbReference type="EMBL" id="PWR22625.1"/>
    </source>
</evidence>
<feature type="transmembrane region" description="Helical" evidence="3">
    <location>
        <begin position="194"/>
        <end position="217"/>
    </location>
</feature>
<dbReference type="GO" id="GO:0052621">
    <property type="term" value="F:diguanylate cyclase activity"/>
    <property type="evidence" value="ECO:0007669"/>
    <property type="project" value="UniProtKB-EC"/>
</dbReference>
<dbReference type="InterPro" id="IPR050469">
    <property type="entry name" value="Diguanylate_Cyclase"/>
</dbReference>
<dbReference type="SUPFAM" id="SSF55073">
    <property type="entry name" value="Nucleotide cyclase"/>
    <property type="match status" value="1"/>
</dbReference>
<comment type="catalytic activity">
    <reaction evidence="2">
        <text>2 GTP = 3',3'-c-di-GMP + 2 diphosphate</text>
        <dbReference type="Rhea" id="RHEA:24898"/>
        <dbReference type="ChEBI" id="CHEBI:33019"/>
        <dbReference type="ChEBI" id="CHEBI:37565"/>
        <dbReference type="ChEBI" id="CHEBI:58805"/>
        <dbReference type="EC" id="2.7.7.65"/>
    </reaction>
</comment>
<accession>A0A317EBS2</accession>
<dbReference type="OrthoDB" id="9812260at2"/>
<dbReference type="Pfam" id="PF17158">
    <property type="entry name" value="MASE4"/>
    <property type="match status" value="1"/>
</dbReference>
<keyword evidence="3" id="KW-0472">Membrane</keyword>
<feature type="transmembrane region" description="Helical" evidence="3">
    <location>
        <begin position="153"/>
        <end position="174"/>
    </location>
</feature>
<dbReference type="GO" id="GO:0043709">
    <property type="term" value="P:cell adhesion involved in single-species biofilm formation"/>
    <property type="evidence" value="ECO:0007669"/>
    <property type="project" value="TreeGrafter"/>
</dbReference>
<comment type="caution">
    <text evidence="5">The sequence shown here is derived from an EMBL/GenBank/DDBJ whole genome shotgun (WGS) entry which is preliminary data.</text>
</comment>
<dbReference type="InterPro" id="IPR043128">
    <property type="entry name" value="Rev_trsase/Diguanyl_cyclase"/>
</dbReference>
<feature type="transmembrane region" description="Helical" evidence="3">
    <location>
        <begin position="118"/>
        <end position="141"/>
    </location>
</feature>
<feature type="transmembrane region" description="Helical" evidence="3">
    <location>
        <begin position="251"/>
        <end position="272"/>
    </location>
</feature>
<dbReference type="FunFam" id="3.30.70.270:FF:000001">
    <property type="entry name" value="Diguanylate cyclase domain protein"/>
    <property type="match status" value="1"/>
</dbReference>
<evidence type="ECO:0000256" key="3">
    <source>
        <dbReference type="SAM" id="Phobius"/>
    </source>
</evidence>
<dbReference type="NCBIfam" id="TIGR00254">
    <property type="entry name" value="GGDEF"/>
    <property type="match status" value="1"/>
</dbReference>
<dbReference type="AlphaFoldDB" id="A0A317EBS2"/>
<keyword evidence="3" id="KW-1133">Transmembrane helix</keyword>
<dbReference type="Proteomes" id="UP000245461">
    <property type="component" value="Unassembled WGS sequence"/>
</dbReference>
<evidence type="ECO:0000256" key="2">
    <source>
        <dbReference type="ARBA" id="ARBA00034247"/>
    </source>
</evidence>
<evidence type="ECO:0000256" key="1">
    <source>
        <dbReference type="ARBA" id="ARBA00012528"/>
    </source>
</evidence>
<dbReference type="InterPro" id="IPR029787">
    <property type="entry name" value="Nucleotide_cyclase"/>
</dbReference>
<dbReference type="EC" id="2.7.7.65" evidence="1"/>
<gene>
    <name evidence="5" type="ORF">DKG74_12205</name>
</gene>
<dbReference type="PANTHER" id="PTHR45138:SF9">
    <property type="entry name" value="DIGUANYLATE CYCLASE DGCM-RELATED"/>
    <property type="match status" value="1"/>
</dbReference>
<keyword evidence="3" id="KW-0812">Transmembrane</keyword>
<dbReference type="InterPro" id="IPR000160">
    <property type="entry name" value="GGDEF_dom"/>
</dbReference>
<name>A0A317EBS2_9PROT</name>
<dbReference type="GO" id="GO:0005886">
    <property type="term" value="C:plasma membrane"/>
    <property type="evidence" value="ECO:0007669"/>
    <property type="project" value="TreeGrafter"/>
</dbReference>
<feature type="transmembrane region" description="Helical" evidence="3">
    <location>
        <begin position="48"/>
        <end position="71"/>
    </location>
</feature>
<evidence type="ECO:0000259" key="4">
    <source>
        <dbReference type="PROSITE" id="PS50887"/>
    </source>
</evidence>
<feature type="transmembrane region" description="Helical" evidence="3">
    <location>
        <begin position="17"/>
        <end position="36"/>
    </location>
</feature>
<sequence>MPGRDILLAEGAAPRHLWVIGTAALLLALTATLAFIDADRPLPEMPAFLPAYGMAVIVINLQTGFIILTHVPFARRRYLLVMGLAYLYVAAIATAQMLVFPGVLAPHGLLGAGPQSAIWLWVLWHGGFPGLILAAMILGWCDRRRERVVTLGTWHNVAASGGIFVVVGILLWLVTGGQTMLPPIIADGGSFADLWYRPSGIAVLLLNGAALIAVVFVMRGRTMIGLGLGLAMLASLSDSLLTLHSGARYTLGWYAARGLSILSALSVLAVYFRELTRLHARIIRLNARLETQATVDELTGLYNRRHFNRQLDAVLRLARRRGGETALLLIDVDHFKRFNDRHGHQQGDECLRQIGAAIQSIARRPGDVAARYGGEEFAVILPDTSAEGTIAAARRLLDATRGLAIVHEDSPAGGIVTVSIGVAGGGPDATPDSLIRAADGALYAAKAAGRDRLEVAAAAL</sequence>
<dbReference type="PROSITE" id="PS50887">
    <property type="entry name" value="GGDEF"/>
    <property type="match status" value="1"/>
</dbReference>
<evidence type="ECO:0000313" key="6">
    <source>
        <dbReference type="Proteomes" id="UP000245461"/>
    </source>
</evidence>
<dbReference type="RefSeq" id="WP_109906116.1">
    <property type="nucleotide sequence ID" value="NZ_QGLE01000006.1"/>
</dbReference>